<feature type="transmembrane region" description="Helical" evidence="8">
    <location>
        <begin position="96"/>
        <end position="119"/>
    </location>
</feature>
<feature type="transmembrane region" description="Helical" evidence="8">
    <location>
        <begin position="433"/>
        <end position="451"/>
    </location>
</feature>
<keyword evidence="2" id="KW-0813">Transport</keyword>
<evidence type="ECO:0000256" key="5">
    <source>
        <dbReference type="ARBA" id="ARBA00022692"/>
    </source>
</evidence>
<proteinExistence type="predicted"/>
<feature type="transmembrane region" description="Helical" evidence="8">
    <location>
        <begin position="327"/>
        <end position="349"/>
    </location>
</feature>
<dbReference type="GO" id="GO:0022857">
    <property type="term" value="F:transmembrane transporter activity"/>
    <property type="evidence" value="ECO:0007669"/>
    <property type="project" value="InterPro"/>
</dbReference>
<dbReference type="Gene3D" id="1.20.1250.20">
    <property type="entry name" value="MFS general substrate transporter like domains"/>
    <property type="match status" value="1"/>
</dbReference>
<keyword evidence="6 8" id="KW-1133">Transmembrane helix</keyword>
<name>A0A6P3XZC1_DINQU</name>
<evidence type="ECO:0000313" key="10">
    <source>
        <dbReference type="Proteomes" id="UP000515204"/>
    </source>
</evidence>
<evidence type="ECO:0000256" key="2">
    <source>
        <dbReference type="ARBA" id="ARBA00022448"/>
    </source>
</evidence>
<keyword evidence="3" id="KW-1003">Cell membrane</keyword>
<dbReference type="FunFam" id="1.20.1250.20:FF:000218">
    <property type="entry name" value="facilitated trehalose transporter Tret1"/>
    <property type="match status" value="1"/>
</dbReference>
<dbReference type="OrthoDB" id="6133115at2759"/>
<dbReference type="InterPro" id="IPR005828">
    <property type="entry name" value="MFS_sugar_transport-like"/>
</dbReference>
<dbReference type="Proteomes" id="UP000515204">
    <property type="component" value="Unplaced"/>
</dbReference>
<feature type="transmembrane region" description="Helical" evidence="8">
    <location>
        <begin position="125"/>
        <end position="143"/>
    </location>
</feature>
<dbReference type="InterPro" id="IPR005829">
    <property type="entry name" value="Sugar_transporter_CS"/>
</dbReference>
<feature type="transmembrane region" description="Helical" evidence="8">
    <location>
        <begin position="395"/>
        <end position="413"/>
    </location>
</feature>
<dbReference type="PROSITE" id="PS50850">
    <property type="entry name" value="MFS"/>
    <property type="match status" value="1"/>
</dbReference>
<feature type="transmembrane region" description="Helical" evidence="8">
    <location>
        <begin position="263"/>
        <end position="287"/>
    </location>
</feature>
<dbReference type="PANTHER" id="PTHR48021:SF46">
    <property type="entry name" value="MAJOR FACILITATOR SUPERFAMILY (MFS) PROFILE DOMAIN-CONTAINING PROTEIN"/>
    <property type="match status" value="1"/>
</dbReference>
<dbReference type="AlphaFoldDB" id="A0A6P3XZC1"/>
<accession>A0A6P3XZC1</accession>
<keyword evidence="10" id="KW-1185">Reference proteome</keyword>
<keyword evidence="4" id="KW-0762">Sugar transport</keyword>
<feature type="domain" description="Major facilitator superfamily (MFS) profile" evidence="9">
    <location>
        <begin position="23"/>
        <end position="455"/>
    </location>
</feature>
<organism evidence="10 11">
    <name type="scientific">Dinoponera quadriceps</name>
    <name type="common">South American ant</name>
    <dbReference type="NCBI Taxonomy" id="609295"/>
    <lineage>
        <taxon>Eukaryota</taxon>
        <taxon>Metazoa</taxon>
        <taxon>Ecdysozoa</taxon>
        <taxon>Arthropoda</taxon>
        <taxon>Hexapoda</taxon>
        <taxon>Insecta</taxon>
        <taxon>Pterygota</taxon>
        <taxon>Neoptera</taxon>
        <taxon>Endopterygota</taxon>
        <taxon>Hymenoptera</taxon>
        <taxon>Apocrita</taxon>
        <taxon>Aculeata</taxon>
        <taxon>Formicoidea</taxon>
        <taxon>Formicidae</taxon>
        <taxon>Ponerinae</taxon>
        <taxon>Ponerini</taxon>
        <taxon>Dinoponera</taxon>
    </lineage>
</organism>
<dbReference type="InterPro" id="IPR036259">
    <property type="entry name" value="MFS_trans_sf"/>
</dbReference>
<evidence type="ECO:0000256" key="3">
    <source>
        <dbReference type="ARBA" id="ARBA00022475"/>
    </source>
</evidence>
<feature type="transmembrane region" description="Helical" evidence="8">
    <location>
        <begin position="182"/>
        <end position="199"/>
    </location>
</feature>
<gene>
    <name evidence="11" type="primary">LOC106748889</name>
</gene>
<dbReference type="RefSeq" id="XP_014483293.1">
    <property type="nucleotide sequence ID" value="XM_014627807.1"/>
</dbReference>
<keyword evidence="7 8" id="KW-0472">Membrane</keyword>
<evidence type="ECO:0000313" key="11">
    <source>
        <dbReference type="RefSeq" id="XP_014483293.1"/>
    </source>
</evidence>
<evidence type="ECO:0000256" key="4">
    <source>
        <dbReference type="ARBA" id="ARBA00022597"/>
    </source>
</evidence>
<feature type="transmembrane region" description="Helical" evidence="8">
    <location>
        <begin position="23"/>
        <end position="44"/>
    </location>
</feature>
<keyword evidence="5 8" id="KW-0812">Transmembrane</keyword>
<protein>
    <submittedName>
        <fullName evidence="11">Facilitated trehalose transporter Tret1-like</fullName>
    </submittedName>
</protein>
<dbReference type="GeneID" id="106748889"/>
<sequence length="468" mass="51489">MVTELHADAERGKYMKPEGSRTWEYLVCFTCMIMTMEVGFVQGWSSPGPMAFMVPGSAVLLTASDAATLVALVSIGYVMTTPISMYLVDKIGRKKIMLMSALPMIVSWGLITIVMNVWMIYVARFLSGVSCSMFINVLPIYLAEVVSPSLRGAGLTLTITMFNIGILIAFVIIPYVSTSLSAGIFMSIVVVFFITFCFMPESPYYLTMKNRIEETEAVLEKIRGRTDVSDEVELILETVKSNSRQRSGGFRELLTVRANRRAFIINNVFLCAMQFSGFYTILAFVHLIFQSMTNVISDYATAIVLGVVQVISVLITTCVVDRLGRKPLLLVSGVIVASANFVIAAFFYAQDFLDMDVSACSLIPFVAMIVLMFFNNCGPISIHITVQSEIFATEIKALGTCLAGIVGPILHILVAKTYILTAVTWGFGPMPAFLSYAVCMVICTAVILRLTPETKGKTFVQIQKELSD</sequence>
<comment type="subcellular location">
    <subcellularLocation>
        <location evidence="1">Cell membrane</location>
        <topology evidence="1">Multi-pass membrane protein</topology>
    </subcellularLocation>
</comment>
<reference evidence="11" key="1">
    <citation type="submission" date="2025-08" db="UniProtKB">
        <authorList>
            <consortium name="RefSeq"/>
        </authorList>
    </citation>
    <scope>IDENTIFICATION</scope>
</reference>
<evidence type="ECO:0000256" key="7">
    <source>
        <dbReference type="ARBA" id="ARBA00023136"/>
    </source>
</evidence>
<evidence type="ECO:0000256" key="1">
    <source>
        <dbReference type="ARBA" id="ARBA00004651"/>
    </source>
</evidence>
<dbReference type="Pfam" id="PF00083">
    <property type="entry name" value="Sugar_tr"/>
    <property type="match status" value="1"/>
</dbReference>
<feature type="transmembrane region" description="Helical" evidence="8">
    <location>
        <begin position="155"/>
        <end position="176"/>
    </location>
</feature>
<dbReference type="SUPFAM" id="SSF103473">
    <property type="entry name" value="MFS general substrate transporter"/>
    <property type="match status" value="1"/>
</dbReference>
<dbReference type="GO" id="GO:0005886">
    <property type="term" value="C:plasma membrane"/>
    <property type="evidence" value="ECO:0007669"/>
    <property type="project" value="UniProtKB-SubCell"/>
</dbReference>
<feature type="transmembrane region" description="Helical" evidence="8">
    <location>
        <begin position="299"/>
        <end position="320"/>
    </location>
</feature>
<dbReference type="PROSITE" id="PS00216">
    <property type="entry name" value="SUGAR_TRANSPORT_1"/>
    <property type="match status" value="1"/>
</dbReference>
<evidence type="ECO:0000256" key="6">
    <source>
        <dbReference type="ARBA" id="ARBA00022989"/>
    </source>
</evidence>
<dbReference type="InterPro" id="IPR050549">
    <property type="entry name" value="MFS_Trehalose_Transporter"/>
</dbReference>
<dbReference type="PANTHER" id="PTHR48021">
    <property type="match status" value="1"/>
</dbReference>
<evidence type="ECO:0000256" key="8">
    <source>
        <dbReference type="SAM" id="Phobius"/>
    </source>
</evidence>
<dbReference type="KEGG" id="dqu:106748889"/>
<evidence type="ECO:0000259" key="9">
    <source>
        <dbReference type="PROSITE" id="PS50850"/>
    </source>
</evidence>
<dbReference type="InterPro" id="IPR020846">
    <property type="entry name" value="MFS_dom"/>
</dbReference>